<dbReference type="AlphaFoldDB" id="A0A4U0WHQ7"/>
<accession>A0A4U0WHQ7</accession>
<sequence length="251" mass="29241">MWERNCACHRFFKVGKWQRYFQVAAGHSREKTETAERTEYAFFRKLETDMIQAERDATEEANHEIKAAIALPPPGEESSLSRIIDTMDAMLREAHSWCFDGPDCMLTWPCRIVLSRFQSPQSESFGKVRPFDPYKEPGTLKTYFGTALRALAYFDRVAATPEYFFSPDTEDSRRPEDSMKPTEEQLEAWREVHMLARSALSHEHKADEERLKNSLLEFWMLLVGHQTESRRYHSPLLSFCAMLSIKPSTQN</sequence>
<reference evidence="1 2" key="1">
    <citation type="submission" date="2017-03" db="EMBL/GenBank/DDBJ databases">
        <title>Genomes of endolithic fungi from Antarctica.</title>
        <authorList>
            <person name="Coleine C."/>
            <person name="Masonjones S."/>
            <person name="Stajich J.E."/>
        </authorList>
    </citation>
    <scope>NUCLEOTIDE SEQUENCE [LARGE SCALE GENOMIC DNA]</scope>
    <source>
        <strain evidence="1 2">CCFEE 5184</strain>
    </source>
</reference>
<dbReference type="Proteomes" id="UP000309340">
    <property type="component" value="Unassembled WGS sequence"/>
</dbReference>
<dbReference type="OrthoDB" id="3813216at2759"/>
<dbReference type="EMBL" id="NAJQ01001066">
    <property type="protein sequence ID" value="TKA62502.1"/>
    <property type="molecule type" value="Genomic_DNA"/>
</dbReference>
<comment type="caution">
    <text evidence="1">The sequence shown here is derived from an EMBL/GenBank/DDBJ whole genome shotgun (WGS) entry which is preliminary data.</text>
</comment>
<dbReference type="STRING" id="329884.A0A4U0WHQ7"/>
<evidence type="ECO:0000313" key="2">
    <source>
        <dbReference type="Proteomes" id="UP000309340"/>
    </source>
</evidence>
<organism evidence="1 2">
    <name type="scientific">Friedmanniomyces simplex</name>
    <dbReference type="NCBI Taxonomy" id="329884"/>
    <lineage>
        <taxon>Eukaryota</taxon>
        <taxon>Fungi</taxon>
        <taxon>Dikarya</taxon>
        <taxon>Ascomycota</taxon>
        <taxon>Pezizomycotina</taxon>
        <taxon>Dothideomycetes</taxon>
        <taxon>Dothideomycetidae</taxon>
        <taxon>Mycosphaerellales</taxon>
        <taxon>Teratosphaeriaceae</taxon>
        <taxon>Friedmanniomyces</taxon>
    </lineage>
</organism>
<protein>
    <submittedName>
        <fullName evidence="1">Uncharacterized protein</fullName>
    </submittedName>
</protein>
<evidence type="ECO:0000313" key="1">
    <source>
        <dbReference type="EMBL" id="TKA62502.1"/>
    </source>
</evidence>
<gene>
    <name evidence="1" type="ORF">B0A55_10993</name>
</gene>
<proteinExistence type="predicted"/>
<name>A0A4U0WHQ7_9PEZI</name>
<keyword evidence="2" id="KW-1185">Reference proteome</keyword>